<dbReference type="AlphaFoldDB" id="A0A1Y2I8A4"/>
<name>A0A1Y2I8A4_TRAC3</name>
<dbReference type="Proteomes" id="UP000193067">
    <property type="component" value="Unassembled WGS sequence"/>
</dbReference>
<dbReference type="STRING" id="1353009.A0A1Y2I8A4"/>
<evidence type="ECO:0000256" key="1">
    <source>
        <dbReference type="SAM" id="MobiDB-lite"/>
    </source>
</evidence>
<protein>
    <submittedName>
        <fullName evidence="2">Uncharacterized protein</fullName>
    </submittedName>
</protein>
<dbReference type="EMBL" id="KZ084152">
    <property type="protein sequence ID" value="OSC97354.1"/>
    <property type="molecule type" value="Genomic_DNA"/>
</dbReference>
<gene>
    <name evidence="2" type="ORF">PYCCODRAFT_1377257</name>
</gene>
<evidence type="ECO:0000313" key="3">
    <source>
        <dbReference type="Proteomes" id="UP000193067"/>
    </source>
</evidence>
<evidence type="ECO:0000313" key="2">
    <source>
        <dbReference type="EMBL" id="OSC97354.1"/>
    </source>
</evidence>
<accession>A0A1Y2I8A4</accession>
<feature type="region of interest" description="Disordered" evidence="1">
    <location>
        <begin position="51"/>
        <end position="87"/>
    </location>
</feature>
<organism evidence="2 3">
    <name type="scientific">Trametes coccinea (strain BRFM310)</name>
    <name type="common">Pycnoporus coccineus</name>
    <dbReference type="NCBI Taxonomy" id="1353009"/>
    <lineage>
        <taxon>Eukaryota</taxon>
        <taxon>Fungi</taxon>
        <taxon>Dikarya</taxon>
        <taxon>Basidiomycota</taxon>
        <taxon>Agaricomycotina</taxon>
        <taxon>Agaricomycetes</taxon>
        <taxon>Polyporales</taxon>
        <taxon>Polyporaceae</taxon>
        <taxon>Trametes</taxon>
    </lineage>
</organism>
<feature type="non-terminal residue" evidence="2">
    <location>
        <position position="135"/>
    </location>
</feature>
<feature type="compositionally biased region" description="Low complexity" evidence="1">
    <location>
        <begin position="53"/>
        <end position="84"/>
    </location>
</feature>
<reference evidence="2 3" key="1">
    <citation type="journal article" date="2015" name="Biotechnol. Biofuels">
        <title>Enhanced degradation of softwood versus hardwood by the white-rot fungus Pycnoporus coccineus.</title>
        <authorList>
            <person name="Couturier M."/>
            <person name="Navarro D."/>
            <person name="Chevret D."/>
            <person name="Henrissat B."/>
            <person name="Piumi F."/>
            <person name="Ruiz-Duenas F.J."/>
            <person name="Martinez A.T."/>
            <person name="Grigoriev I.V."/>
            <person name="Riley R."/>
            <person name="Lipzen A."/>
            <person name="Berrin J.G."/>
            <person name="Master E.R."/>
            <person name="Rosso M.N."/>
        </authorList>
    </citation>
    <scope>NUCLEOTIDE SEQUENCE [LARGE SCALE GENOMIC DNA]</scope>
    <source>
        <strain evidence="2 3">BRFM310</strain>
    </source>
</reference>
<sequence length="135" mass="14086">MSSNIKIGDDAVRVPRLELGGSNWVLYKDRLLWAADAKGYRGHLDGTAREPIAPQATAAQAATAAGTAAPGAAAGTPGAAATATEVTPDQAQVTYEAALSEWRKGEANVKQLIASTIPDSLFMKIRAKPTARAIW</sequence>
<proteinExistence type="predicted"/>
<keyword evidence="3" id="KW-1185">Reference proteome</keyword>
<dbReference type="OrthoDB" id="2741429at2759"/>